<dbReference type="InterPro" id="IPR014721">
    <property type="entry name" value="Ribsml_uS5_D2-typ_fold_subgr"/>
</dbReference>
<keyword evidence="3" id="KW-0690">Ribosome biogenesis</keyword>
<dbReference type="FunFam" id="3.30.70.240:FF:000006">
    <property type="entry name" value="Elongation factor like GTPase 1"/>
    <property type="match status" value="1"/>
</dbReference>
<dbReference type="Pfam" id="PF14492">
    <property type="entry name" value="EFG_III"/>
    <property type="match status" value="1"/>
</dbReference>
<keyword evidence="13" id="KW-1185">Reference proteome</keyword>
<dbReference type="PANTHER" id="PTHR42908">
    <property type="entry name" value="TRANSLATION ELONGATION FACTOR-RELATED"/>
    <property type="match status" value="1"/>
</dbReference>
<dbReference type="InterPro" id="IPR041095">
    <property type="entry name" value="EFG_II"/>
</dbReference>
<feature type="compositionally biased region" description="Basic and acidic residues" evidence="10">
    <location>
        <begin position="440"/>
        <end position="457"/>
    </location>
</feature>
<evidence type="ECO:0000256" key="4">
    <source>
        <dbReference type="ARBA" id="ARBA00022741"/>
    </source>
</evidence>
<dbReference type="SUPFAM" id="SSF52540">
    <property type="entry name" value="P-loop containing nucleoside triphosphate hydrolases"/>
    <property type="match status" value="1"/>
</dbReference>
<dbReference type="InterPro" id="IPR035647">
    <property type="entry name" value="EFG_III/V"/>
</dbReference>
<evidence type="ECO:0000256" key="5">
    <source>
        <dbReference type="ARBA" id="ARBA00022801"/>
    </source>
</evidence>
<evidence type="ECO:0000256" key="9">
    <source>
        <dbReference type="ARBA" id="ARBA00081809"/>
    </source>
</evidence>
<dbReference type="STRING" id="1314781.A0A166BIQ2"/>
<dbReference type="NCBIfam" id="TIGR00231">
    <property type="entry name" value="small_GTP"/>
    <property type="match status" value="1"/>
</dbReference>
<reference evidence="12 13" key="1">
    <citation type="journal article" date="2016" name="Mol. Biol. Evol.">
        <title>Comparative Genomics of Early-Diverging Mushroom-Forming Fungi Provides Insights into the Origins of Lignocellulose Decay Capabilities.</title>
        <authorList>
            <person name="Nagy L.G."/>
            <person name="Riley R."/>
            <person name="Tritt A."/>
            <person name="Adam C."/>
            <person name="Daum C."/>
            <person name="Floudas D."/>
            <person name="Sun H."/>
            <person name="Yadav J.S."/>
            <person name="Pangilinan J."/>
            <person name="Larsson K.H."/>
            <person name="Matsuura K."/>
            <person name="Barry K."/>
            <person name="Labutti K."/>
            <person name="Kuo R."/>
            <person name="Ohm R.A."/>
            <person name="Bhattacharya S.S."/>
            <person name="Shirouzu T."/>
            <person name="Yoshinaga Y."/>
            <person name="Martin F.M."/>
            <person name="Grigoriev I.V."/>
            <person name="Hibbett D.S."/>
        </authorList>
    </citation>
    <scope>NUCLEOTIDE SEQUENCE [LARGE SCALE GENOMIC DNA]</scope>
    <source>
        <strain evidence="12 13">HHB12029</strain>
    </source>
</reference>
<evidence type="ECO:0000256" key="7">
    <source>
        <dbReference type="ARBA" id="ARBA00048548"/>
    </source>
</evidence>
<evidence type="ECO:0000259" key="11">
    <source>
        <dbReference type="PROSITE" id="PS51722"/>
    </source>
</evidence>
<dbReference type="InterPro" id="IPR005225">
    <property type="entry name" value="Small_GTP-bd"/>
</dbReference>
<dbReference type="GO" id="GO:0042256">
    <property type="term" value="P:cytosolic ribosome assembly"/>
    <property type="evidence" value="ECO:0007669"/>
    <property type="project" value="TreeGrafter"/>
</dbReference>
<evidence type="ECO:0000313" key="12">
    <source>
        <dbReference type="EMBL" id="KZW01450.1"/>
    </source>
</evidence>
<dbReference type="FunFam" id="3.40.50.300:FF:000746">
    <property type="entry name" value="Ribosome assembly protein 1"/>
    <property type="match status" value="1"/>
</dbReference>
<dbReference type="CDD" id="cd16261">
    <property type="entry name" value="EF2_snRNP_III"/>
    <property type="match status" value="1"/>
</dbReference>
<dbReference type="EMBL" id="KV425893">
    <property type="protein sequence ID" value="KZW01450.1"/>
    <property type="molecule type" value="Genomic_DNA"/>
</dbReference>
<comment type="subcellular location">
    <subcellularLocation>
        <location evidence="1">Cytoplasm</location>
    </subcellularLocation>
</comment>
<evidence type="ECO:0000256" key="6">
    <source>
        <dbReference type="ARBA" id="ARBA00023134"/>
    </source>
</evidence>
<dbReference type="PRINTS" id="PR00315">
    <property type="entry name" value="ELONGATNFCT"/>
</dbReference>
<dbReference type="SMART" id="SM00838">
    <property type="entry name" value="EFG_C"/>
    <property type="match status" value="1"/>
</dbReference>
<dbReference type="AlphaFoldDB" id="A0A166BIQ2"/>
<dbReference type="CDD" id="cd01885">
    <property type="entry name" value="EF2"/>
    <property type="match status" value="1"/>
</dbReference>
<proteinExistence type="predicted"/>
<dbReference type="Proteomes" id="UP000077266">
    <property type="component" value="Unassembled WGS sequence"/>
</dbReference>
<dbReference type="SUPFAM" id="SSF54980">
    <property type="entry name" value="EF-G C-terminal domain-like"/>
    <property type="match status" value="2"/>
</dbReference>
<dbReference type="PROSITE" id="PS51722">
    <property type="entry name" value="G_TR_2"/>
    <property type="match status" value="1"/>
</dbReference>
<dbReference type="GO" id="GO:0005829">
    <property type="term" value="C:cytosol"/>
    <property type="evidence" value="ECO:0007669"/>
    <property type="project" value="TreeGrafter"/>
</dbReference>
<dbReference type="InterPro" id="IPR000640">
    <property type="entry name" value="EFG_V-like"/>
</dbReference>
<dbReference type="InParanoid" id="A0A166BIQ2"/>
<organism evidence="12 13">
    <name type="scientific">Exidia glandulosa HHB12029</name>
    <dbReference type="NCBI Taxonomy" id="1314781"/>
    <lineage>
        <taxon>Eukaryota</taxon>
        <taxon>Fungi</taxon>
        <taxon>Dikarya</taxon>
        <taxon>Basidiomycota</taxon>
        <taxon>Agaricomycotina</taxon>
        <taxon>Agaricomycetes</taxon>
        <taxon>Auriculariales</taxon>
        <taxon>Exidiaceae</taxon>
        <taxon>Exidia</taxon>
    </lineage>
</organism>
<comment type="catalytic activity">
    <reaction evidence="7">
        <text>GTP + H2O = GDP + phosphate + H(+)</text>
        <dbReference type="Rhea" id="RHEA:19669"/>
        <dbReference type="ChEBI" id="CHEBI:15377"/>
        <dbReference type="ChEBI" id="CHEBI:15378"/>
        <dbReference type="ChEBI" id="CHEBI:37565"/>
        <dbReference type="ChEBI" id="CHEBI:43474"/>
        <dbReference type="ChEBI" id="CHEBI:58189"/>
    </reaction>
</comment>
<dbReference type="Gene3D" id="3.40.50.300">
    <property type="entry name" value="P-loop containing nucleotide triphosphate hydrolases"/>
    <property type="match status" value="1"/>
</dbReference>
<dbReference type="InterPro" id="IPR009000">
    <property type="entry name" value="Transl_B-barrel_sf"/>
</dbReference>
<dbReference type="Pfam" id="PF00679">
    <property type="entry name" value="EFG_C"/>
    <property type="match status" value="1"/>
</dbReference>
<gene>
    <name evidence="12" type="ORF">EXIGLDRAFT_666155</name>
</gene>
<dbReference type="Pfam" id="PF00009">
    <property type="entry name" value="GTP_EFTU"/>
    <property type="match status" value="1"/>
</dbReference>
<dbReference type="FunFam" id="3.30.70.870:FF:000002">
    <property type="entry name" value="Translation elongation factor 2"/>
    <property type="match status" value="1"/>
</dbReference>
<dbReference type="SUPFAM" id="SSF54211">
    <property type="entry name" value="Ribosomal protein S5 domain 2-like"/>
    <property type="match status" value="1"/>
</dbReference>
<feature type="region of interest" description="Disordered" evidence="10">
    <location>
        <begin position="440"/>
        <end position="489"/>
    </location>
</feature>
<protein>
    <recommendedName>
        <fullName evidence="8">Ribosome assembly protein 1</fullName>
    </recommendedName>
    <alternativeName>
        <fullName evidence="9">Elongation factor-like 1</fullName>
    </alternativeName>
</protein>
<dbReference type="Gene3D" id="3.30.70.870">
    <property type="entry name" value="Elongation Factor G (Translational Gtpase), domain 3"/>
    <property type="match status" value="1"/>
</dbReference>
<evidence type="ECO:0000313" key="13">
    <source>
        <dbReference type="Proteomes" id="UP000077266"/>
    </source>
</evidence>
<accession>A0A166BIQ2</accession>
<keyword evidence="5 12" id="KW-0378">Hydrolase</keyword>
<dbReference type="OrthoDB" id="364892at2759"/>
<dbReference type="CDD" id="cd04096">
    <property type="entry name" value="eEF2_snRNP_like_C"/>
    <property type="match status" value="1"/>
</dbReference>
<dbReference type="Gene3D" id="2.40.30.10">
    <property type="entry name" value="Translation factors"/>
    <property type="match status" value="1"/>
</dbReference>
<dbReference type="FunFam" id="3.90.1430.10:FF:000002">
    <property type="entry name" value="Elongation factor like GTPase 1"/>
    <property type="match status" value="1"/>
</dbReference>
<keyword evidence="6" id="KW-0342">GTP-binding</keyword>
<dbReference type="GO" id="GO:0003924">
    <property type="term" value="F:GTPase activity"/>
    <property type="evidence" value="ECO:0007669"/>
    <property type="project" value="InterPro"/>
</dbReference>
<dbReference type="InterPro" id="IPR020568">
    <property type="entry name" value="Ribosomal_Su5_D2-typ_SF"/>
</dbReference>
<dbReference type="PANTHER" id="PTHR42908:SF3">
    <property type="entry name" value="ELONGATION FACTOR-LIKE GTPASE 1"/>
    <property type="match status" value="1"/>
</dbReference>
<evidence type="ECO:0000256" key="2">
    <source>
        <dbReference type="ARBA" id="ARBA00022490"/>
    </source>
</evidence>
<dbReference type="GO" id="GO:1990904">
    <property type="term" value="C:ribonucleoprotein complex"/>
    <property type="evidence" value="ECO:0007669"/>
    <property type="project" value="TreeGrafter"/>
</dbReference>
<dbReference type="FunCoup" id="A0A166BIQ2">
    <property type="interactions" value="537"/>
</dbReference>
<dbReference type="GO" id="GO:0005525">
    <property type="term" value="F:GTP binding"/>
    <property type="evidence" value="ECO:0007669"/>
    <property type="project" value="UniProtKB-KW"/>
</dbReference>
<feature type="region of interest" description="Disordered" evidence="10">
    <location>
        <begin position="684"/>
        <end position="703"/>
    </location>
</feature>
<dbReference type="InterPro" id="IPR000795">
    <property type="entry name" value="T_Tr_GTP-bd_dom"/>
</dbReference>
<dbReference type="InterPro" id="IPR056752">
    <property type="entry name" value="EFL1"/>
</dbReference>
<dbReference type="Pfam" id="PF25118">
    <property type="entry name" value="EFL1"/>
    <property type="match status" value="1"/>
</dbReference>
<keyword evidence="2" id="KW-0963">Cytoplasm</keyword>
<feature type="domain" description="Tr-type G" evidence="11">
    <location>
        <begin position="10"/>
        <end position="273"/>
    </location>
</feature>
<evidence type="ECO:0000256" key="10">
    <source>
        <dbReference type="SAM" id="MobiDB-lite"/>
    </source>
</evidence>
<dbReference type="SUPFAM" id="SSF50447">
    <property type="entry name" value="Translation proteins"/>
    <property type="match status" value="1"/>
</dbReference>
<dbReference type="GO" id="GO:0043022">
    <property type="term" value="F:ribosome binding"/>
    <property type="evidence" value="ECO:0007669"/>
    <property type="project" value="TreeGrafter"/>
</dbReference>
<name>A0A166BIQ2_EXIGL</name>
<dbReference type="InterPro" id="IPR027417">
    <property type="entry name" value="P-loop_NTPase"/>
</dbReference>
<evidence type="ECO:0000256" key="3">
    <source>
        <dbReference type="ARBA" id="ARBA00022517"/>
    </source>
</evidence>
<evidence type="ECO:0000256" key="8">
    <source>
        <dbReference type="ARBA" id="ARBA00068031"/>
    </source>
</evidence>
<feature type="compositionally biased region" description="Low complexity" evidence="10">
    <location>
        <begin position="458"/>
        <end position="471"/>
    </location>
</feature>
<dbReference type="CDD" id="cd01681">
    <property type="entry name" value="aeEF2_snRNP_like_IV"/>
    <property type="match status" value="1"/>
</dbReference>
<sequence>MSAVVAPSADQVRVITTIGHVDHGKTTFVDSLLAANNIISTRLAGKIRYMDSREDEQQRGITMESSAVSLQFKLLGKPVDGSSTPQARTYVVNLIDTPGHVDFSSEVSTAARLCDGALVIVDAVEGVCTQTITVLRQAWLDRLKPVLVVNKFDRLITELKLTPAEGYQHLQQLIEEVNAVMGSFFAAERLEDDLRWREEREKRVAARKAADADTADSAALDDEEFAEKDDEDIYFAPDKGNVIFASAIDGWGFRVGKFAQLYAQKLGIKEANLRRVLWGDFYLDPKTKRVISHKQLKGRNLKPLFVQFVLENIWAVYENVSIKPNPEKIEKIVGALNLKILPRDLKSKDSRHVLQLIFGQWLSLSTCTVQAVIDVVPPPSVAQRTRIPKMLYPDLLDSTQEPKNDLERNLYNCNSGPEALVVGYVSKMFAVPRKELPDAKRKPLTAEEMRARGRQAREAAAAAAASPLAEAADPEPAPEPPAPEDAAAGDGAIGSEEALLGFARLYSGTLRVGATLTCVLPKYKPELGREHRRNAKHLATTQVSALYTMMGRELVPVQSVSAGNVFAVAGLEGKVWRSATLCGSTEGQDEQLINLGSVTRQAPPIVRVAIEPVVPAEMPKVVQGLKLLSQADPCVETFQQQTGEHVILTAGELHLERCLKDLRERFANVEIQASEPIVPFRETAVKGTDMPPPKAGAGKPRGTVIGGSVQSHVKFTMRAVPLPDEITKLLLANISTLQRLHRDFQSEESSADADNENLDLEENVEGPEGDVAQTSFMRPEDLAEALKRICQELGGEWVDAYDCIWHFGPRGAGPNILLDRRANVQHRRHYLQAGSAHNRGGHLRDFEDAVELGFQVATFQGPLCAEPLQGLAIVLESLEFEPETITAEAAQSRLSQITSSLTSSVREACRNGLLDWSPRLMLAMYSCEIQASTEALGKMYGVLARRRGRIISEEIKEGTSFFTVKAMLPVVESFGFAEDIRKKTSGAASPQLVFSGYELLDQDPYWVPTTEEELEDLGDKADRANVARVYMDTVRSRKGMFVEKKIVEFAEKQRTLKR</sequence>
<evidence type="ECO:0000256" key="1">
    <source>
        <dbReference type="ARBA" id="ARBA00004496"/>
    </source>
</evidence>
<dbReference type="Gene3D" id="3.30.230.10">
    <property type="match status" value="1"/>
</dbReference>
<dbReference type="Gene3D" id="3.90.1430.10">
    <property type="entry name" value="Yeast translation eEF2 (G' domain)"/>
    <property type="match status" value="1"/>
</dbReference>
<dbReference type="Gene3D" id="3.30.70.240">
    <property type="match status" value="1"/>
</dbReference>
<keyword evidence="4" id="KW-0547">Nucleotide-binding</keyword>